<dbReference type="EMBL" id="CAUYUJ010014750">
    <property type="protein sequence ID" value="CAK0845584.1"/>
    <property type="molecule type" value="Genomic_DNA"/>
</dbReference>
<comment type="caution">
    <text evidence="2">The sequence shown here is derived from an EMBL/GenBank/DDBJ whole genome shotgun (WGS) entry which is preliminary data.</text>
</comment>
<protein>
    <submittedName>
        <fullName evidence="2">Uncharacterized protein</fullName>
    </submittedName>
</protein>
<accession>A0ABN9TI28</accession>
<feature type="compositionally biased region" description="Basic residues" evidence="1">
    <location>
        <begin position="139"/>
        <end position="148"/>
    </location>
</feature>
<reference evidence="2" key="1">
    <citation type="submission" date="2023-10" db="EMBL/GenBank/DDBJ databases">
        <authorList>
            <person name="Chen Y."/>
            <person name="Shah S."/>
            <person name="Dougan E. K."/>
            <person name="Thang M."/>
            <person name="Chan C."/>
        </authorList>
    </citation>
    <scope>NUCLEOTIDE SEQUENCE [LARGE SCALE GENOMIC DNA]</scope>
</reference>
<proteinExistence type="predicted"/>
<sequence length="294" mass="31686">DEGSSIEDSESEDAFDPDDIALSGSDHEVNVDAKKPHTDFTMKQNWAHRNVDDQPADGAVPSKTGYAIFTWKDGDRWCPTPRVTMEQIGYAKKVEKRVEAKGSDAQGSNGKKKTRDDSPATGQDAKSPGSISAGGKSLGKGKSKGKKGKGMDDVKVDSKKGRSKGKSSKDVSDKQVGSTKGASKGKGNKVKGVQVEQDKRTMQSIISAVRPMCEKHEGFYAGRVGINLRPKLANGGWGVFIKDRSGQRFQRTSRQSEIGGEEGLRATVTEANNMMIKMADAEKAAAEMSKKRDT</sequence>
<name>A0ABN9TI28_9DINO</name>
<evidence type="ECO:0000313" key="3">
    <source>
        <dbReference type="Proteomes" id="UP001189429"/>
    </source>
</evidence>
<evidence type="ECO:0000256" key="1">
    <source>
        <dbReference type="SAM" id="MobiDB-lite"/>
    </source>
</evidence>
<feature type="non-terminal residue" evidence="2">
    <location>
        <position position="1"/>
    </location>
</feature>
<feature type="non-terminal residue" evidence="2">
    <location>
        <position position="294"/>
    </location>
</feature>
<feature type="compositionally biased region" description="Basic and acidic residues" evidence="1">
    <location>
        <begin position="25"/>
        <end position="37"/>
    </location>
</feature>
<feature type="compositionally biased region" description="Acidic residues" evidence="1">
    <location>
        <begin position="1"/>
        <end position="19"/>
    </location>
</feature>
<feature type="region of interest" description="Disordered" evidence="1">
    <location>
        <begin position="1"/>
        <end position="37"/>
    </location>
</feature>
<gene>
    <name evidence="2" type="ORF">PCOR1329_LOCUS39349</name>
</gene>
<evidence type="ECO:0000313" key="2">
    <source>
        <dbReference type="EMBL" id="CAK0845584.1"/>
    </source>
</evidence>
<feature type="compositionally biased region" description="Basic and acidic residues" evidence="1">
    <location>
        <begin position="149"/>
        <end position="160"/>
    </location>
</feature>
<keyword evidence="3" id="KW-1185">Reference proteome</keyword>
<feature type="compositionally biased region" description="Basic and acidic residues" evidence="1">
    <location>
        <begin position="93"/>
        <end position="102"/>
    </location>
</feature>
<feature type="region of interest" description="Disordered" evidence="1">
    <location>
        <begin position="93"/>
        <end position="196"/>
    </location>
</feature>
<dbReference type="Proteomes" id="UP001189429">
    <property type="component" value="Unassembled WGS sequence"/>
</dbReference>
<organism evidence="2 3">
    <name type="scientific">Prorocentrum cordatum</name>
    <dbReference type="NCBI Taxonomy" id="2364126"/>
    <lineage>
        <taxon>Eukaryota</taxon>
        <taxon>Sar</taxon>
        <taxon>Alveolata</taxon>
        <taxon>Dinophyceae</taxon>
        <taxon>Prorocentrales</taxon>
        <taxon>Prorocentraceae</taxon>
        <taxon>Prorocentrum</taxon>
    </lineage>
</organism>